<dbReference type="AlphaFoldDB" id="A0A378VYZ4"/>
<proteinExistence type="inferred from homology"/>
<evidence type="ECO:0000256" key="3">
    <source>
        <dbReference type="ARBA" id="ARBA00005985"/>
    </source>
</evidence>
<keyword evidence="7 8" id="KW-0472">Membrane</keyword>
<comment type="similarity">
    <text evidence="3">Belongs to the UbiA prenyltransferase family.</text>
</comment>
<keyword evidence="5 8" id="KW-0812">Transmembrane</keyword>
<dbReference type="FunFam" id="1.20.120.1780:FF:000004">
    <property type="entry name" value="4-hydroxybenzoate octaprenyltransferase"/>
    <property type="match status" value="1"/>
</dbReference>
<sequence length="173" mass="19146">MADEPARAVPCADLPVYQTLFPIPQFYLGLAFSFGIPMAFAAVGNSVPVEAWILFAANVLWTLAYDTVYAMADKEDDLKIGIKTSAVTFGRYDIAAVMLCHGGFTLLMAVLGAVIGAAWAYWTAIPIVLLLQYRQYAAIKSRVRQICFETFLANNRIGWVWFAAIFAHTFFAK</sequence>
<dbReference type="PANTHER" id="PTHR11048">
    <property type="entry name" value="PRENYLTRANSFERASES"/>
    <property type="match status" value="1"/>
</dbReference>
<accession>A0A378VYZ4</accession>
<evidence type="ECO:0000256" key="8">
    <source>
        <dbReference type="SAM" id="Phobius"/>
    </source>
</evidence>
<evidence type="ECO:0000256" key="1">
    <source>
        <dbReference type="ARBA" id="ARBA00001946"/>
    </source>
</evidence>
<dbReference type="InterPro" id="IPR000537">
    <property type="entry name" value="UbiA_prenyltransferase"/>
</dbReference>
<keyword evidence="4 9" id="KW-0808">Transferase</keyword>
<dbReference type="InterPro" id="IPR039653">
    <property type="entry name" value="Prenyltransferase"/>
</dbReference>
<dbReference type="EMBL" id="UGRI01000001">
    <property type="protein sequence ID" value="SUA24401.1"/>
    <property type="molecule type" value="Genomic_DNA"/>
</dbReference>
<dbReference type="Pfam" id="PF01040">
    <property type="entry name" value="UbiA"/>
    <property type="match status" value="1"/>
</dbReference>
<reference evidence="9" key="1">
    <citation type="submission" date="2018-06" db="EMBL/GenBank/DDBJ databases">
        <authorList>
            <consortium name="Pathogen Informatics"/>
            <person name="Doyle S."/>
        </authorList>
    </citation>
    <scope>NUCLEOTIDE SEQUENCE [LARGE SCALE GENOMIC DNA]</scope>
    <source>
        <strain evidence="9">NCTC11421</strain>
    </source>
</reference>
<feature type="transmembrane region" description="Helical" evidence="8">
    <location>
        <begin position="152"/>
        <end position="171"/>
    </location>
</feature>
<dbReference type="GO" id="GO:0006744">
    <property type="term" value="P:ubiquinone biosynthetic process"/>
    <property type="evidence" value="ECO:0007669"/>
    <property type="project" value="TreeGrafter"/>
</dbReference>
<feature type="transmembrane region" description="Helical" evidence="8">
    <location>
        <begin position="106"/>
        <end position="131"/>
    </location>
</feature>
<dbReference type="Gene3D" id="1.20.120.1780">
    <property type="entry name" value="UbiA prenyltransferase"/>
    <property type="match status" value="1"/>
</dbReference>
<gene>
    <name evidence="9" type="primary">ubiA_1</name>
    <name evidence="9" type="ORF">NCTC11421_02400</name>
</gene>
<dbReference type="PANTHER" id="PTHR11048:SF28">
    <property type="entry name" value="4-HYDROXYBENZOATE POLYPRENYLTRANSFERASE, MITOCHONDRIAL"/>
    <property type="match status" value="1"/>
</dbReference>
<evidence type="ECO:0000256" key="4">
    <source>
        <dbReference type="ARBA" id="ARBA00022679"/>
    </source>
</evidence>
<evidence type="ECO:0000256" key="7">
    <source>
        <dbReference type="ARBA" id="ARBA00023136"/>
    </source>
</evidence>
<protein>
    <submittedName>
        <fullName evidence="9">4-hydroxybenzoate octaprenyltransferase</fullName>
        <ecNumber evidence="9">2.5.1.-</ecNumber>
    </submittedName>
</protein>
<dbReference type="EC" id="2.5.1.-" evidence="9"/>
<feature type="transmembrane region" description="Helical" evidence="8">
    <location>
        <begin position="26"/>
        <end position="44"/>
    </location>
</feature>
<dbReference type="GO" id="GO:0005886">
    <property type="term" value="C:plasma membrane"/>
    <property type="evidence" value="ECO:0007669"/>
    <property type="project" value="TreeGrafter"/>
</dbReference>
<comment type="cofactor">
    <cofactor evidence="1">
        <name>Mg(2+)</name>
        <dbReference type="ChEBI" id="CHEBI:18420"/>
    </cofactor>
</comment>
<evidence type="ECO:0000256" key="5">
    <source>
        <dbReference type="ARBA" id="ARBA00022692"/>
    </source>
</evidence>
<name>A0A378VYZ4_NEIGO</name>
<organism evidence="9">
    <name type="scientific">Neisseria gonorrhoeae</name>
    <dbReference type="NCBI Taxonomy" id="485"/>
    <lineage>
        <taxon>Bacteria</taxon>
        <taxon>Pseudomonadati</taxon>
        <taxon>Pseudomonadota</taxon>
        <taxon>Betaproteobacteria</taxon>
        <taxon>Neisseriales</taxon>
        <taxon>Neisseriaceae</taxon>
        <taxon>Neisseria</taxon>
    </lineage>
</organism>
<comment type="subcellular location">
    <subcellularLocation>
        <location evidence="2">Membrane</location>
        <topology evidence="2">Multi-pass membrane protein</topology>
    </subcellularLocation>
</comment>
<keyword evidence="6 8" id="KW-1133">Transmembrane helix</keyword>
<evidence type="ECO:0000256" key="2">
    <source>
        <dbReference type="ARBA" id="ARBA00004141"/>
    </source>
</evidence>
<feature type="transmembrane region" description="Helical" evidence="8">
    <location>
        <begin position="51"/>
        <end position="72"/>
    </location>
</feature>
<evidence type="ECO:0000313" key="9">
    <source>
        <dbReference type="EMBL" id="SUA24401.1"/>
    </source>
</evidence>
<evidence type="ECO:0000256" key="6">
    <source>
        <dbReference type="ARBA" id="ARBA00022989"/>
    </source>
</evidence>
<dbReference type="GO" id="GO:0016765">
    <property type="term" value="F:transferase activity, transferring alkyl or aryl (other than methyl) groups"/>
    <property type="evidence" value="ECO:0007669"/>
    <property type="project" value="InterPro"/>
</dbReference>